<dbReference type="Proteomes" id="UP000186323">
    <property type="component" value="Chromosome I"/>
</dbReference>
<proteinExistence type="predicted"/>
<reference evidence="2" key="1">
    <citation type="submission" date="2016-10" db="EMBL/GenBank/DDBJ databases">
        <authorList>
            <person name="Wegmann U."/>
        </authorList>
    </citation>
    <scope>NUCLEOTIDE SEQUENCE [LARGE SCALE GENOMIC DNA]</scope>
</reference>
<keyword evidence="2" id="KW-1185">Reference proteome</keyword>
<dbReference type="RefSeq" id="WP_072334598.1">
    <property type="nucleotide sequence ID" value="NZ_DBGALU010000126.1"/>
</dbReference>
<accession>A0A1K1LER1</accession>
<protein>
    <submittedName>
        <fullName evidence="1">Uncharacterized protein</fullName>
    </submittedName>
</protein>
<organism evidence="1 2">
    <name type="scientific">Desulfovibrio piger</name>
    <dbReference type="NCBI Taxonomy" id="901"/>
    <lineage>
        <taxon>Bacteria</taxon>
        <taxon>Pseudomonadati</taxon>
        <taxon>Thermodesulfobacteriota</taxon>
        <taxon>Desulfovibrionia</taxon>
        <taxon>Desulfovibrionales</taxon>
        <taxon>Desulfovibrionaceae</taxon>
        <taxon>Desulfovibrio</taxon>
    </lineage>
</organism>
<evidence type="ECO:0000313" key="1">
    <source>
        <dbReference type="EMBL" id="SFV73178.1"/>
    </source>
</evidence>
<dbReference type="OrthoDB" id="5456546at2"/>
<dbReference type="EMBL" id="LT630450">
    <property type="protein sequence ID" value="SFV73178.1"/>
    <property type="molecule type" value="Genomic_DNA"/>
</dbReference>
<sequence>MAIIDSHCILFEGPLTAESTGKAVPLTALRLPGRMEPMPLRISVTRGFAKEQTTSLALTLQEADSADGEWQDVPGAAITVQGAELGEGARLGWRFVPQAVRKNWLRLKLAPAGSGSHDGHIFAALLREEDFPYEKELRVR</sequence>
<dbReference type="KEGG" id="dpg:DESPIGER_1328"/>
<name>A0A1K1LER1_9BACT</name>
<dbReference type="Gene3D" id="2.60.120.1110">
    <property type="match status" value="1"/>
</dbReference>
<dbReference type="AlphaFoldDB" id="A0A1K1LER1"/>
<evidence type="ECO:0000313" key="2">
    <source>
        <dbReference type="Proteomes" id="UP000186323"/>
    </source>
</evidence>
<gene>
    <name evidence="1" type="ORF">DESPIGER_1328</name>
</gene>